<dbReference type="AlphaFoldDB" id="A0A3S0A497"/>
<evidence type="ECO:0000313" key="2">
    <source>
        <dbReference type="Proteomes" id="UP000278398"/>
    </source>
</evidence>
<protein>
    <recommendedName>
        <fullName evidence="3">PIN domain-containing protein</fullName>
    </recommendedName>
</protein>
<keyword evidence="2" id="KW-1185">Reference proteome</keyword>
<dbReference type="Proteomes" id="UP000278398">
    <property type="component" value="Unassembled WGS sequence"/>
</dbReference>
<sequence length="110" mass="11924">MSIRPVLVRDLRTGRFSREEAEGLGTRFGGLVRGSFSLILHTADDHETAAVFLARREGGLRGPDAMHLAIAANHAVTAVFNGDKKMITKRPSLRLPVSSGIHLPRLPVTS</sequence>
<dbReference type="RefSeq" id="WP_126701778.1">
    <property type="nucleotide sequence ID" value="NZ_RWKW01000090.1"/>
</dbReference>
<dbReference type="EMBL" id="RWKW01000090">
    <property type="protein sequence ID" value="RST84470.1"/>
    <property type="molecule type" value="Genomic_DNA"/>
</dbReference>
<proteinExistence type="predicted"/>
<evidence type="ECO:0000313" key="1">
    <source>
        <dbReference type="EMBL" id="RST84470.1"/>
    </source>
</evidence>
<name>A0A3S0A497_9HYPH</name>
<organism evidence="1 2">
    <name type="scientific">Aquibium carbonis</name>
    <dbReference type="NCBI Taxonomy" id="2495581"/>
    <lineage>
        <taxon>Bacteria</taxon>
        <taxon>Pseudomonadati</taxon>
        <taxon>Pseudomonadota</taxon>
        <taxon>Alphaproteobacteria</taxon>
        <taxon>Hyphomicrobiales</taxon>
        <taxon>Phyllobacteriaceae</taxon>
        <taxon>Aquibium</taxon>
    </lineage>
</organism>
<accession>A0A3S0A497</accession>
<reference evidence="1 2" key="1">
    <citation type="submission" date="2018-12" db="EMBL/GenBank/DDBJ databases">
        <title>Mesorhizobium carbonis sp. nov., isolated from coal mine water.</title>
        <authorList>
            <person name="Xin W."/>
            <person name="Xu Z."/>
            <person name="Xiang F."/>
            <person name="Zhang J."/>
            <person name="Xi L."/>
            <person name="Liu J."/>
        </authorList>
    </citation>
    <scope>NUCLEOTIDE SEQUENCE [LARGE SCALE GENOMIC DNA]</scope>
    <source>
        <strain evidence="1 2">B2.3</strain>
    </source>
</reference>
<gene>
    <name evidence="1" type="ORF">EJC49_20420</name>
</gene>
<evidence type="ECO:0008006" key="3">
    <source>
        <dbReference type="Google" id="ProtNLM"/>
    </source>
</evidence>
<comment type="caution">
    <text evidence="1">The sequence shown here is derived from an EMBL/GenBank/DDBJ whole genome shotgun (WGS) entry which is preliminary data.</text>
</comment>
<dbReference type="Gene3D" id="3.40.50.1010">
    <property type="entry name" value="5'-nuclease"/>
    <property type="match status" value="1"/>
</dbReference>